<evidence type="ECO:0000256" key="1">
    <source>
        <dbReference type="SAM" id="MobiDB-lite"/>
    </source>
</evidence>
<feature type="region of interest" description="Disordered" evidence="1">
    <location>
        <begin position="54"/>
        <end position="77"/>
    </location>
</feature>
<dbReference type="EMBL" id="HBIR01033439">
    <property type="protein sequence ID" value="CAE0563486.1"/>
    <property type="molecule type" value="Transcribed_RNA"/>
</dbReference>
<feature type="compositionally biased region" description="Low complexity" evidence="1">
    <location>
        <begin position="108"/>
        <end position="122"/>
    </location>
</feature>
<sequence length="180" mass="18435">MSDFHSPGAIHEGLTEGHRFYKVVLTELRKASEKGAEIADLREAERASLLRRMNEPPPTFTQATAQPAAAHAAPSSYAGGGASLAEARAAWQASHAGAGGASPPPTVPAARPTATAVPARPAPVPARAVATPVPAYSSAAAAAPAPKTIMCYGCRNKFGVPPNTAIVACPFCKTHNRVPP</sequence>
<accession>A0A7S3ST96</accession>
<proteinExistence type="predicted"/>
<name>A0A7S3ST96_EMIHU</name>
<dbReference type="AlphaFoldDB" id="A0A7S3ST96"/>
<organism evidence="2">
    <name type="scientific">Emiliania huxleyi</name>
    <name type="common">Coccolithophore</name>
    <name type="synonym">Pontosphaera huxleyi</name>
    <dbReference type="NCBI Taxonomy" id="2903"/>
    <lineage>
        <taxon>Eukaryota</taxon>
        <taxon>Haptista</taxon>
        <taxon>Haptophyta</taxon>
        <taxon>Prymnesiophyceae</taxon>
        <taxon>Isochrysidales</taxon>
        <taxon>Noelaerhabdaceae</taxon>
        <taxon>Emiliania</taxon>
    </lineage>
</organism>
<protein>
    <submittedName>
        <fullName evidence="2">Uncharacterized protein</fullName>
    </submittedName>
</protein>
<feature type="compositionally biased region" description="Low complexity" evidence="1">
    <location>
        <begin position="60"/>
        <end position="77"/>
    </location>
</feature>
<evidence type="ECO:0000313" key="2">
    <source>
        <dbReference type="EMBL" id="CAE0563486.1"/>
    </source>
</evidence>
<gene>
    <name evidence="2" type="ORF">EHUX00137_LOCUS26008</name>
</gene>
<feature type="region of interest" description="Disordered" evidence="1">
    <location>
        <begin position="95"/>
        <end position="122"/>
    </location>
</feature>
<reference evidence="2" key="1">
    <citation type="submission" date="2021-01" db="EMBL/GenBank/DDBJ databases">
        <authorList>
            <person name="Corre E."/>
            <person name="Pelletier E."/>
            <person name="Niang G."/>
            <person name="Scheremetjew M."/>
            <person name="Finn R."/>
            <person name="Kale V."/>
            <person name="Holt S."/>
            <person name="Cochrane G."/>
            <person name="Meng A."/>
            <person name="Brown T."/>
            <person name="Cohen L."/>
        </authorList>
    </citation>
    <scope>NUCLEOTIDE SEQUENCE</scope>
    <source>
        <strain evidence="2">379</strain>
    </source>
</reference>